<protein>
    <recommendedName>
        <fullName evidence="3">Aminotransferase-like plant mobile domain-containing protein</fullName>
    </recommendedName>
</protein>
<evidence type="ECO:0000256" key="2">
    <source>
        <dbReference type="SAM" id="Phobius"/>
    </source>
</evidence>
<evidence type="ECO:0000259" key="3">
    <source>
        <dbReference type="Pfam" id="PF10536"/>
    </source>
</evidence>
<evidence type="ECO:0000313" key="4">
    <source>
        <dbReference type="EMBL" id="KAF5932611.1"/>
    </source>
</evidence>
<dbReference type="InterPro" id="IPR019557">
    <property type="entry name" value="AminoTfrase-like_pln_mobile"/>
</dbReference>
<comment type="caution">
    <text evidence="4">The sequence shown here is derived from an EMBL/GenBank/DDBJ whole genome shotgun (WGS) entry which is preliminary data.</text>
</comment>
<keyword evidence="2" id="KW-1133">Transmembrane helix</keyword>
<feature type="domain" description="Aminotransferase-like plant mobile" evidence="3">
    <location>
        <begin position="286"/>
        <end position="585"/>
    </location>
</feature>
<proteinExistence type="predicted"/>
<feature type="region of interest" description="Disordered" evidence="1">
    <location>
        <begin position="645"/>
        <end position="670"/>
    </location>
</feature>
<name>A0A7J7FX99_CAMSI</name>
<evidence type="ECO:0000256" key="1">
    <source>
        <dbReference type="SAM" id="MobiDB-lite"/>
    </source>
</evidence>
<evidence type="ECO:0000313" key="5">
    <source>
        <dbReference type="Proteomes" id="UP000593564"/>
    </source>
</evidence>
<keyword evidence="2" id="KW-0812">Transmembrane</keyword>
<reference evidence="4 5" key="2">
    <citation type="submission" date="2020-07" db="EMBL/GenBank/DDBJ databases">
        <title>Genome assembly of wild tea tree DASZ reveals pedigree and selection history of tea varieties.</title>
        <authorList>
            <person name="Zhang W."/>
        </authorList>
    </citation>
    <scope>NUCLEOTIDE SEQUENCE [LARGE SCALE GENOMIC DNA]</scope>
    <source>
        <strain evidence="5">cv. G240</strain>
        <tissue evidence="4">Leaf</tissue>
    </source>
</reference>
<feature type="transmembrane region" description="Helical" evidence="2">
    <location>
        <begin position="127"/>
        <end position="149"/>
    </location>
</feature>
<gene>
    <name evidence="4" type="ORF">HYC85_028782</name>
</gene>
<dbReference type="Pfam" id="PF10536">
    <property type="entry name" value="PMD"/>
    <property type="match status" value="1"/>
</dbReference>
<feature type="compositionally biased region" description="Acidic residues" evidence="1">
    <location>
        <begin position="794"/>
        <end position="814"/>
    </location>
</feature>
<feature type="region of interest" description="Disordered" evidence="1">
    <location>
        <begin position="29"/>
        <end position="48"/>
    </location>
</feature>
<dbReference type="InterPro" id="IPR044824">
    <property type="entry name" value="MAIN-like"/>
</dbReference>
<dbReference type="PANTHER" id="PTHR46033:SF8">
    <property type="entry name" value="PROTEIN MAINTENANCE OF MERISTEMS-LIKE"/>
    <property type="match status" value="1"/>
</dbReference>
<sequence length="840" mass="92973">MVYKPYPASQRQDTSVWCQTKHKTVEFGDPEAGRASQDLREPQTNTNMDNHRVSQRHERFETTPMSNRLMEGLKPYFLTSSTAEKSFPLSLEHFSFIFRPFLRVLRPFRPRIRVSLRDSDVFNRTNLCFGASFGVPAFSGFVSLTFLFISSSLFTFRPSGPFPTLSGVDLSVDPSIPARFFLFPAISHHSLHGGRHSTLAGLPRTTRWIPGSGALRGTAPPELLLREPTSHLSFGTSEEGSHTIRGYGNTGAREWYDELPDAVRRIVDRAGFGTFCRGLSRLSTCRPLLAALAERWWDTTDSFHFSAAGDMTMTPHDFSMLTGIGVGGDPIPFDTDMDEWTAAQVHLLGEAPPLARPGFVRYSWFEVQFRVQPVLEEEAQMTPEDVERYARGFLMFLFGTTIFADRANTVPLCLLSALVDVRDILHYDWGGAALATLYGYMSSASRGSGQLLGGYWRAWEVHLFSAFHFCPLWVYAYFPRLAPVPVAEPLPAVPFSSRFDGGCTRRPRETFGFFRRYFDTITPAEITWRPWASLPSAMRGRFPGAEETSRFRILLEGPVCRAWYLGERFLRQTRGLPEQIVPAHPPTEMRETEGLTTEQLDDYSIGWEEAGFRGTGDYQEYVRTYLMRPLSGRRAEGARPVASAAGAGAGVGAGSSRRARVRGRGGVQGGRGAGWPALPAVLTFQGQGGSTYQIPFAPPPASHELIDVPDLPPTSSAYTRQSLAMNASMMGMLQRTFDLLALYSIPPPFQIPMAGGAPARPSVPARGRDEEGRIFPRTRGGRTHVGSSSRAPVPDDDDDEESEAEAESSEEETGDGTSSGSDDDADDAPGPSSRKRTRTD</sequence>
<dbReference type="PANTHER" id="PTHR46033">
    <property type="entry name" value="PROTEIN MAIN-LIKE 2"/>
    <property type="match status" value="1"/>
</dbReference>
<organism evidence="4 5">
    <name type="scientific">Camellia sinensis</name>
    <name type="common">Tea plant</name>
    <name type="synonym">Thea sinensis</name>
    <dbReference type="NCBI Taxonomy" id="4442"/>
    <lineage>
        <taxon>Eukaryota</taxon>
        <taxon>Viridiplantae</taxon>
        <taxon>Streptophyta</taxon>
        <taxon>Embryophyta</taxon>
        <taxon>Tracheophyta</taxon>
        <taxon>Spermatophyta</taxon>
        <taxon>Magnoliopsida</taxon>
        <taxon>eudicotyledons</taxon>
        <taxon>Gunneridae</taxon>
        <taxon>Pentapetalae</taxon>
        <taxon>asterids</taxon>
        <taxon>Ericales</taxon>
        <taxon>Theaceae</taxon>
        <taxon>Camellia</taxon>
    </lineage>
</organism>
<dbReference type="AlphaFoldDB" id="A0A7J7FX99"/>
<keyword evidence="5" id="KW-1185">Reference proteome</keyword>
<reference evidence="5" key="1">
    <citation type="journal article" date="2020" name="Nat. Commun.">
        <title>Genome assembly of wild tea tree DASZ reveals pedigree and selection history of tea varieties.</title>
        <authorList>
            <person name="Zhang W."/>
            <person name="Zhang Y."/>
            <person name="Qiu H."/>
            <person name="Guo Y."/>
            <person name="Wan H."/>
            <person name="Zhang X."/>
            <person name="Scossa F."/>
            <person name="Alseekh S."/>
            <person name="Zhang Q."/>
            <person name="Wang P."/>
            <person name="Xu L."/>
            <person name="Schmidt M.H."/>
            <person name="Jia X."/>
            <person name="Li D."/>
            <person name="Zhu A."/>
            <person name="Guo F."/>
            <person name="Chen W."/>
            <person name="Ni D."/>
            <person name="Usadel B."/>
            <person name="Fernie A.R."/>
            <person name="Wen W."/>
        </authorList>
    </citation>
    <scope>NUCLEOTIDE SEQUENCE [LARGE SCALE GENOMIC DNA]</scope>
    <source>
        <strain evidence="5">cv. G240</strain>
    </source>
</reference>
<dbReference type="GO" id="GO:0010073">
    <property type="term" value="P:meristem maintenance"/>
    <property type="evidence" value="ECO:0007669"/>
    <property type="project" value="InterPro"/>
</dbReference>
<feature type="region of interest" description="Disordered" evidence="1">
    <location>
        <begin position="754"/>
        <end position="840"/>
    </location>
</feature>
<dbReference type="EMBL" id="JACBKZ010000014">
    <property type="protein sequence ID" value="KAF5932611.1"/>
    <property type="molecule type" value="Genomic_DNA"/>
</dbReference>
<keyword evidence="2" id="KW-0472">Membrane</keyword>
<accession>A0A7J7FX99</accession>
<dbReference type="Proteomes" id="UP000593564">
    <property type="component" value="Unassembled WGS sequence"/>
</dbReference>